<protein>
    <recommendedName>
        <fullName evidence="2">Thioredoxin domain-containing protein</fullName>
    </recommendedName>
</protein>
<comment type="caution">
    <text evidence="3">The sequence shown here is derived from an EMBL/GenBank/DDBJ whole genome shotgun (WGS) entry which is preliminary data.</text>
</comment>
<dbReference type="AlphaFoldDB" id="A0AA37QF86"/>
<dbReference type="InterPro" id="IPR036249">
    <property type="entry name" value="Thioredoxin-like_sf"/>
</dbReference>
<dbReference type="InterPro" id="IPR012336">
    <property type="entry name" value="Thioredoxin-like_fold"/>
</dbReference>
<dbReference type="SUPFAM" id="SSF52833">
    <property type="entry name" value="Thioredoxin-like"/>
    <property type="match status" value="1"/>
</dbReference>
<dbReference type="PANTHER" id="PTHR13887:SF55">
    <property type="entry name" value="SLR0313 PROTEIN"/>
    <property type="match status" value="1"/>
</dbReference>
<evidence type="ECO:0000313" key="3">
    <source>
        <dbReference type="EMBL" id="GLC25290.1"/>
    </source>
</evidence>
<reference evidence="3" key="1">
    <citation type="submission" date="2022-08" db="EMBL/GenBank/DDBJ databases">
        <title>Draft genome sequencing of Roseisolibacter agri AW1220.</title>
        <authorList>
            <person name="Tobiishi Y."/>
            <person name="Tonouchi A."/>
        </authorList>
    </citation>
    <scope>NUCLEOTIDE SEQUENCE</scope>
    <source>
        <strain evidence="3">AW1220</strain>
    </source>
</reference>
<dbReference type="PROSITE" id="PS51352">
    <property type="entry name" value="THIOREDOXIN_2"/>
    <property type="match status" value="1"/>
</dbReference>
<comment type="similarity">
    <text evidence="1">Belongs to the thioredoxin family. DsbA subfamily.</text>
</comment>
<evidence type="ECO:0000256" key="1">
    <source>
        <dbReference type="ARBA" id="ARBA00005791"/>
    </source>
</evidence>
<gene>
    <name evidence="3" type="ORF">rosag_18030</name>
</gene>
<sequence>MTAQDHAQGPADAPVTLVEYGDYECPHCGRAYPIVQEVQRRLGDRLRFVWRNFPLTEIHPHALHAAEAAESVGEQLGEAGYWPMHDAIFDHQRDSHAALDDAHLARYAADLGADAERVRRDLEADAHVVRIEADFSGGVRSGVNGTPTFFVNGARYDGDWTDAEEFAQALERAAQTPG</sequence>
<name>A0AA37QF86_9BACT</name>
<organism evidence="3 4">
    <name type="scientific">Roseisolibacter agri</name>
    <dbReference type="NCBI Taxonomy" id="2014610"/>
    <lineage>
        <taxon>Bacteria</taxon>
        <taxon>Pseudomonadati</taxon>
        <taxon>Gemmatimonadota</taxon>
        <taxon>Gemmatimonadia</taxon>
        <taxon>Gemmatimonadales</taxon>
        <taxon>Gemmatimonadaceae</taxon>
        <taxon>Roseisolibacter</taxon>
    </lineage>
</organism>
<feature type="domain" description="Thioredoxin" evidence="2">
    <location>
        <begin position="1"/>
        <end position="175"/>
    </location>
</feature>
<accession>A0AA37QF86</accession>
<dbReference type="PANTHER" id="PTHR13887">
    <property type="entry name" value="GLUTATHIONE S-TRANSFERASE KAPPA"/>
    <property type="match status" value="1"/>
</dbReference>
<dbReference type="Proteomes" id="UP001161325">
    <property type="component" value="Unassembled WGS sequence"/>
</dbReference>
<dbReference type="Pfam" id="PF13462">
    <property type="entry name" value="Thioredoxin_4"/>
    <property type="match status" value="1"/>
</dbReference>
<dbReference type="EMBL" id="BRXS01000003">
    <property type="protein sequence ID" value="GLC25290.1"/>
    <property type="molecule type" value="Genomic_DNA"/>
</dbReference>
<evidence type="ECO:0000259" key="2">
    <source>
        <dbReference type="PROSITE" id="PS51352"/>
    </source>
</evidence>
<dbReference type="InterPro" id="IPR013766">
    <property type="entry name" value="Thioredoxin_domain"/>
</dbReference>
<proteinExistence type="inferred from homology"/>
<evidence type="ECO:0000313" key="4">
    <source>
        <dbReference type="Proteomes" id="UP001161325"/>
    </source>
</evidence>
<dbReference type="Gene3D" id="3.40.30.10">
    <property type="entry name" value="Glutaredoxin"/>
    <property type="match status" value="1"/>
</dbReference>
<keyword evidence="4" id="KW-1185">Reference proteome</keyword>